<dbReference type="Proteomes" id="UP000759131">
    <property type="component" value="Unassembled WGS sequence"/>
</dbReference>
<dbReference type="InterPro" id="IPR035500">
    <property type="entry name" value="NHR-like_dom_sf"/>
</dbReference>
<sequence>MCDNFGKIVCKSCEVFKRKTTLKYKLIKCCSGPNAFSFIREMFETGETDYKTYTQRVNKAECIIATTSLRDQLMDIRVNLSLKPVFNEMIDFNFFTELQMRRVAELFNSTNVFDHEPSHPMAIIEITDLVQLNRLCVMSMAQDVRDVLAFANNLHSFNNLCPGDQLSLLKYACYEIAILRATLLFDINTEYFTMICDHYTENPTIGLYKLDVMKEEKHHLYSYYKSYLHKTLPEWNRDPVIFNLLTAIVLFNPNRPNISHRDVIQAEQKLYIYLLQCYLYMKCRSEAETQSKLSKLMNPLTDLQVICEIEKKIGHEIYYYESVGPNLKDFFMQY</sequence>
<reference evidence="9" key="1">
    <citation type="submission" date="2020-11" db="EMBL/GenBank/DDBJ databases">
        <authorList>
            <person name="Tran Van P."/>
        </authorList>
    </citation>
    <scope>NUCLEOTIDE SEQUENCE</scope>
</reference>
<evidence type="ECO:0000313" key="10">
    <source>
        <dbReference type="Proteomes" id="UP000759131"/>
    </source>
</evidence>
<evidence type="ECO:0000256" key="6">
    <source>
        <dbReference type="ARBA" id="ARBA00023163"/>
    </source>
</evidence>
<dbReference type="SMART" id="SM00430">
    <property type="entry name" value="HOLI"/>
    <property type="match status" value="1"/>
</dbReference>
<dbReference type="GO" id="GO:0030154">
    <property type="term" value="P:cell differentiation"/>
    <property type="evidence" value="ECO:0007669"/>
    <property type="project" value="TreeGrafter"/>
</dbReference>
<dbReference type="InterPro" id="IPR000536">
    <property type="entry name" value="Nucl_hrmn_rcpt_lig-bd"/>
</dbReference>
<organism evidence="9">
    <name type="scientific">Medioppia subpectinata</name>
    <dbReference type="NCBI Taxonomy" id="1979941"/>
    <lineage>
        <taxon>Eukaryota</taxon>
        <taxon>Metazoa</taxon>
        <taxon>Ecdysozoa</taxon>
        <taxon>Arthropoda</taxon>
        <taxon>Chelicerata</taxon>
        <taxon>Arachnida</taxon>
        <taxon>Acari</taxon>
        <taxon>Acariformes</taxon>
        <taxon>Sarcoptiformes</taxon>
        <taxon>Oribatida</taxon>
        <taxon>Brachypylina</taxon>
        <taxon>Oppioidea</taxon>
        <taxon>Oppiidae</taxon>
        <taxon>Medioppia</taxon>
    </lineage>
</organism>
<evidence type="ECO:0000313" key="9">
    <source>
        <dbReference type="EMBL" id="CAD7622746.1"/>
    </source>
</evidence>
<keyword evidence="3" id="KW-0862">Zinc</keyword>
<evidence type="ECO:0000259" key="8">
    <source>
        <dbReference type="PROSITE" id="PS51843"/>
    </source>
</evidence>
<dbReference type="GO" id="GO:0004879">
    <property type="term" value="F:nuclear receptor activity"/>
    <property type="evidence" value="ECO:0007669"/>
    <property type="project" value="TreeGrafter"/>
</dbReference>
<dbReference type="EMBL" id="CAJPIZ010001261">
    <property type="protein sequence ID" value="CAG2103176.1"/>
    <property type="molecule type" value="Genomic_DNA"/>
</dbReference>
<name>A0A7R9KH50_9ACAR</name>
<dbReference type="GO" id="GO:0000978">
    <property type="term" value="F:RNA polymerase II cis-regulatory region sequence-specific DNA binding"/>
    <property type="evidence" value="ECO:0007669"/>
    <property type="project" value="TreeGrafter"/>
</dbReference>
<evidence type="ECO:0000256" key="7">
    <source>
        <dbReference type="ARBA" id="ARBA00023170"/>
    </source>
</evidence>
<proteinExistence type="predicted"/>
<accession>A0A7R9KH50</accession>
<keyword evidence="6" id="KW-0804">Transcription</keyword>
<dbReference type="Pfam" id="PF00104">
    <property type="entry name" value="Hormone_recep"/>
    <property type="match status" value="1"/>
</dbReference>
<keyword evidence="5" id="KW-0238">DNA-binding</keyword>
<evidence type="ECO:0000256" key="3">
    <source>
        <dbReference type="ARBA" id="ARBA00022833"/>
    </source>
</evidence>
<dbReference type="PANTHER" id="PTHR24082:SF283">
    <property type="entry name" value="NUCLEAR HORMONE RECEPTOR HR96"/>
    <property type="match status" value="1"/>
</dbReference>
<dbReference type="EMBL" id="OC855836">
    <property type="protein sequence ID" value="CAD7622746.1"/>
    <property type="molecule type" value="Genomic_DNA"/>
</dbReference>
<evidence type="ECO:0000256" key="2">
    <source>
        <dbReference type="ARBA" id="ARBA00022771"/>
    </source>
</evidence>
<dbReference type="GO" id="GO:0045944">
    <property type="term" value="P:positive regulation of transcription by RNA polymerase II"/>
    <property type="evidence" value="ECO:0007669"/>
    <property type="project" value="TreeGrafter"/>
</dbReference>
<dbReference type="Gene3D" id="1.10.565.10">
    <property type="entry name" value="Retinoid X Receptor"/>
    <property type="match status" value="1"/>
</dbReference>
<dbReference type="SUPFAM" id="SSF48508">
    <property type="entry name" value="Nuclear receptor ligand-binding domain"/>
    <property type="match status" value="1"/>
</dbReference>
<dbReference type="PROSITE" id="PS51843">
    <property type="entry name" value="NR_LBD"/>
    <property type="match status" value="1"/>
</dbReference>
<dbReference type="GO" id="GO:0000122">
    <property type="term" value="P:negative regulation of transcription by RNA polymerase II"/>
    <property type="evidence" value="ECO:0007669"/>
    <property type="project" value="TreeGrafter"/>
</dbReference>
<dbReference type="GO" id="GO:0008270">
    <property type="term" value="F:zinc ion binding"/>
    <property type="evidence" value="ECO:0007669"/>
    <property type="project" value="UniProtKB-KW"/>
</dbReference>
<dbReference type="AlphaFoldDB" id="A0A7R9KH50"/>
<keyword evidence="4" id="KW-0805">Transcription regulation</keyword>
<keyword evidence="1" id="KW-0479">Metal-binding</keyword>
<gene>
    <name evidence="9" type="ORF">OSB1V03_LOCUS3209</name>
</gene>
<feature type="domain" description="NR LBD" evidence="8">
    <location>
        <begin position="95"/>
        <end position="334"/>
    </location>
</feature>
<dbReference type="PANTHER" id="PTHR24082">
    <property type="entry name" value="NUCLEAR HORMONE RECEPTOR"/>
    <property type="match status" value="1"/>
</dbReference>
<dbReference type="OrthoDB" id="6352325at2759"/>
<keyword evidence="2" id="KW-0863">Zinc-finger</keyword>
<dbReference type="InterPro" id="IPR050234">
    <property type="entry name" value="Nuclear_hormone_rcpt_NR1"/>
</dbReference>
<evidence type="ECO:0000256" key="1">
    <source>
        <dbReference type="ARBA" id="ARBA00022723"/>
    </source>
</evidence>
<dbReference type="PRINTS" id="PR00398">
    <property type="entry name" value="STRDHORMONER"/>
</dbReference>
<protein>
    <recommendedName>
        <fullName evidence="8">NR LBD domain-containing protein</fullName>
    </recommendedName>
</protein>
<evidence type="ECO:0000256" key="5">
    <source>
        <dbReference type="ARBA" id="ARBA00023125"/>
    </source>
</evidence>
<keyword evidence="7" id="KW-0675">Receptor</keyword>
<dbReference type="InterPro" id="IPR001723">
    <property type="entry name" value="Nuclear_hrmn_rcpt"/>
</dbReference>
<evidence type="ECO:0000256" key="4">
    <source>
        <dbReference type="ARBA" id="ARBA00023015"/>
    </source>
</evidence>
<keyword evidence="10" id="KW-1185">Reference proteome</keyword>